<dbReference type="Proteomes" id="UP000325255">
    <property type="component" value="Unassembled WGS sequence"/>
</dbReference>
<dbReference type="AlphaFoldDB" id="A0A5M6IWZ8"/>
<dbReference type="RefSeq" id="WP_150040304.1">
    <property type="nucleotide sequence ID" value="NZ_OW485601.1"/>
</dbReference>
<feature type="region of interest" description="Disordered" evidence="2">
    <location>
        <begin position="566"/>
        <end position="586"/>
    </location>
</feature>
<proteinExistence type="predicted"/>
<comment type="caution">
    <text evidence="3">The sequence shown here is derived from an EMBL/GenBank/DDBJ whole genome shotgun (WGS) entry which is preliminary data.</text>
</comment>
<name>A0A5M6IWZ8_9PROT</name>
<evidence type="ECO:0000313" key="3">
    <source>
        <dbReference type="EMBL" id="KAA5612771.1"/>
    </source>
</evidence>
<sequence length="586" mass="62372">MALARPPSMATAERPRLSLAALAGKLLPGAGSRLVCSYDGVTLQAALATRNGGSITLSATASTQAADLAQAVAELRRACTTGGTQPVVACLATPQVVTVCLDLGVDPAKPRPAREMTELVRWDMESEVATAAANWTVTDLLALRGDLQRDCIADLHAEAAQEGLQGNGTIARRAAEIAVERGLVTREAATAAGRALSRLVTTEEDLICAWAPQPAGRSGGTAAWLCAAIGRNARDEWQAAFADARLRLEWLYPAAGTATLPLLRAQSGTTREVLVEMQGATVSVLVASGGRIRALQSASARGGDGAAVAAELCEKVIDPRTGRVAVAGPAAWAEAVRSGLSSPVEVVAVSADPLPGLAAHALGLAGRDLLARLPATDPPPPPWRRPDALRWAAVALTLLALAGVETSIRLKIHANQQRLAQLDREFDEMLQRNQETQKQIDAVNQKKRELATLEKQVDETQMQIGLIQDVLMVREKMIPSLVTALQRAVNDDVFLLSISETETNSSIFELRGWGLTDTAVHLFTSRLAQSVARLGLNIGPREDLRRGRDRLDVDGYLFSVRLMRTQVAAPPPPKPPSPTPPRRRKT</sequence>
<organism evidence="3 4">
    <name type="scientific">Rhodovastum atsumiense</name>
    <dbReference type="NCBI Taxonomy" id="504468"/>
    <lineage>
        <taxon>Bacteria</taxon>
        <taxon>Pseudomonadati</taxon>
        <taxon>Pseudomonadota</taxon>
        <taxon>Alphaproteobacteria</taxon>
        <taxon>Acetobacterales</taxon>
        <taxon>Acetobacteraceae</taxon>
        <taxon>Rhodovastum</taxon>
    </lineage>
</organism>
<accession>A0A5M6IWZ8</accession>
<keyword evidence="1" id="KW-0175">Coiled coil</keyword>
<reference evidence="3 4" key="1">
    <citation type="submission" date="2019-09" db="EMBL/GenBank/DDBJ databases">
        <title>Genome sequence of Rhodovastum atsumiense, a diverse member of the Acetobacteraceae family of non-sulfur purple photosynthetic bacteria.</title>
        <authorList>
            <person name="Meyer T."/>
            <person name="Kyndt J."/>
        </authorList>
    </citation>
    <scope>NUCLEOTIDE SEQUENCE [LARGE SCALE GENOMIC DNA]</scope>
    <source>
        <strain evidence="3 4">DSM 21279</strain>
    </source>
</reference>
<evidence type="ECO:0000256" key="1">
    <source>
        <dbReference type="SAM" id="Coils"/>
    </source>
</evidence>
<evidence type="ECO:0000256" key="2">
    <source>
        <dbReference type="SAM" id="MobiDB-lite"/>
    </source>
</evidence>
<feature type="compositionally biased region" description="Pro residues" evidence="2">
    <location>
        <begin position="569"/>
        <end position="580"/>
    </location>
</feature>
<dbReference type="OrthoDB" id="9176933at2"/>
<protein>
    <submittedName>
        <fullName evidence="3">Uncharacterized protein</fullName>
    </submittedName>
</protein>
<evidence type="ECO:0000313" key="4">
    <source>
        <dbReference type="Proteomes" id="UP000325255"/>
    </source>
</evidence>
<feature type="coiled-coil region" evidence="1">
    <location>
        <begin position="412"/>
        <end position="463"/>
    </location>
</feature>
<dbReference type="EMBL" id="VWPK01000010">
    <property type="protein sequence ID" value="KAA5612771.1"/>
    <property type="molecule type" value="Genomic_DNA"/>
</dbReference>
<gene>
    <name evidence="3" type="ORF">F1189_08530</name>
</gene>
<keyword evidence="4" id="KW-1185">Reference proteome</keyword>